<dbReference type="Proteomes" id="UP000314294">
    <property type="component" value="Unassembled WGS sequence"/>
</dbReference>
<dbReference type="AlphaFoldDB" id="A0A4Z2J7E6"/>
<gene>
    <name evidence="1" type="ORF">EYF80_003682</name>
</gene>
<evidence type="ECO:0000313" key="2">
    <source>
        <dbReference type="Proteomes" id="UP000314294"/>
    </source>
</evidence>
<comment type="caution">
    <text evidence="1">The sequence shown here is derived from an EMBL/GenBank/DDBJ whole genome shotgun (WGS) entry which is preliminary data.</text>
</comment>
<protein>
    <submittedName>
        <fullName evidence="1">Uncharacterized protein</fullName>
    </submittedName>
</protein>
<organism evidence="1 2">
    <name type="scientific">Liparis tanakae</name>
    <name type="common">Tanaka's snailfish</name>
    <dbReference type="NCBI Taxonomy" id="230148"/>
    <lineage>
        <taxon>Eukaryota</taxon>
        <taxon>Metazoa</taxon>
        <taxon>Chordata</taxon>
        <taxon>Craniata</taxon>
        <taxon>Vertebrata</taxon>
        <taxon>Euteleostomi</taxon>
        <taxon>Actinopterygii</taxon>
        <taxon>Neopterygii</taxon>
        <taxon>Teleostei</taxon>
        <taxon>Neoteleostei</taxon>
        <taxon>Acanthomorphata</taxon>
        <taxon>Eupercaria</taxon>
        <taxon>Perciformes</taxon>
        <taxon>Cottioidei</taxon>
        <taxon>Cottales</taxon>
        <taxon>Liparidae</taxon>
        <taxon>Liparis</taxon>
    </lineage>
</organism>
<sequence>MNATGNDPDLHRMDQSILRTKTLMRLPIAVRNKVKEVVGLENMKKSVYTDHIAHQVELYRKKGDDLKEQDRETLRKLNHLQLVSDKVERKQALAMKNQDPPNQPVLQPDANQAEIQSFYTQQVFDQEQYWNESELEGPEVIRQGEVQRAELGPARDGALLCVLTNRSLHQEEWHATQNGKETSPEQL</sequence>
<reference evidence="1 2" key="1">
    <citation type="submission" date="2019-03" db="EMBL/GenBank/DDBJ databases">
        <title>First draft genome of Liparis tanakae, snailfish: a comprehensive survey of snailfish specific genes.</title>
        <authorList>
            <person name="Kim W."/>
            <person name="Song I."/>
            <person name="Jeong J.-H."/>
            <person name="Kim D."/>
            <person name="Kim S."/>
            <person name="Ryu S."/>
            <person name="Song J.Y."/>
            <person name="Lee S.K."/>
        </authorList>
    </citation>
    <scope>NUCLEOTIDE SEQUENCE [LARGE SCALE GENOMIC DNA]</scope>
    <source>
        <tissue evidence="1">Muscle</tissue>
    </source>
</reference>
<name>A0A4Z2J7E6_9TELE</name>
<evidence type="ECO:0000313" key="1">
    <source>
        <dbReference type="EMBL" id="TNN86265.1"/>
    </source>
</evidence>
<proteinExistence type="predicted"/>
<keyword evidence="2" id="KW-1185">Reference proteome</keyword>
<accession>A0A4Z2J7E6</accession>
<dbReference type="EMBL" id="SRLO01000017">
    <property type="protein sequence ID" value="TNN86265.1"/>
    <property type="molecule type" value="Genomic_DNA"/>
</dbReference>